<protein>
    <submittedName>
        <fullName evidence="1">Uncharacterized protein</fullName>
    </submittedName>
</protein>
<gene>
    <name evidence="1" type="ORF">PDJAM_G00114790</name>
</gene>
<sequence>MIVDYRRTQEVSHAPLYINGSTVERVKNIRFLGVHLSDDLSWSPHTTSVVKSARRRLYFLRKLKSFGLPPNILTNFYRCTTESILTGCLTVWYGSCSLRDRKALQRVVRTAEVIIGNKLPSLQDIFHLRCLRKTRKIPTDPSDPAHSLFINLPSGRRYRSIQSRSSRLENSSYLQPIRTLITFSQLSRGARSSPSARAHLSSPEPDGGFKTTARVEIASDAGVMKKISSVFSSLHDKLHRDKGEKKAMPPPADVTPPSESAHMLGRPPFFEYLVVVSLRKRSIGDEGYEPQIIYQFPKATSQSQHKEEEPCLKAITLFCFPEGVNWAPLTEYRSETFSFVLTEMDGSRRNGYCRRLLPLGKGARPPEAYCIISTLACFSLFSKIFDEVEKRRQISMAMIYPFMQSLRETPFPAPGKTATIKSFIPESGTEIISLTRPVDSWLEHVDFRSLFLCLSDEEVLQVFAAAVLERRIIFIAEELSTLSQVLHAVAALLFPFIWQHTFISIVPKVLLDVYLAPTPYLLGIQRNLMHLLTEHSDLLIVDLTGQSESKFITKIGDEDTLIPSRLQEELLQDLCKRKHDATTEELNSAVSEAFLSFFVKTVGHFANHIKRPIGNKQPRTFQKKSFLKAVELKENRNFVKQFIQTQMFDLFIQEEEKHLNHEGFFHKKVVEFQQRRKEQLRSGGVKGLVV</sequence>
<dbReference type="Proteomes" id="UP000830395">
    <property type="component" value="Chromosome 20"/>
</dbReference>
<evidence type="ECO:0000313" key="1">
    <source>
        <dbReference type="EMBL" id="MCJ8744115.1"/>
    </source>
</evidence>
<name>A0ACC5Z7N8_9TELE</name>
<comment type="caution">
    <text evidence="1">The sequence shown here is derived from an EMBL/GenBank/DDBJ whole genome shotgun (WGS) entry which is preliminary data.</text>
</comment>
<reference evidence="1" key="1">
    <citation type="submission" date="2020-02" db="EMBL/GenBank/DDBJ databases">
        <title>Genome sequencing of the panga catfish, Pangasius djambal.</title>
        <authorList>
            <person name="Wen M."/>
            <person name="Zahm M."/>
            <person name="Roques C."/>
            <person name="Cabau C."/>
            <person name="Klopp C."/>
            <person name="Donnadieu C."/>
            <person name="Jouanno E."/>
            <person name="Avarre J.-C."/>
            <person name="Campet M."/>
            <person name="Ha T."/>
            <person name="Dugue R."/>
            <person name="Lampietro C."/>
            <person name="Louis A."/>
            <person name="Herpin A."/>
            <person name="Echchiki A."/>
            <person name="Berthelot C."/>
            <person name="Parey E."/>
            <person name="Roest-Crollius H."/>
            <person name="Braasch I."/>
            <person name="Postlethwait J.H."/>
            <person name="Bobe J."/>
            <person name="Montfort J."/>
            <person name="Bouchez O."/>
            <person name="Begum T."/>
            <person name="Schartl M."/>
            <person name="Gustiano R."/>
            <person name="Guiguen Y."/>
        </authorList>
    </citation>
    <scope>NUCLEOTIDE SEQUENCE</scope>
    <source>
        <strain evidence="1">Pdj_M5554</strain>
    </source>
</reference>
<accession>A0ACC5Z7N8</accession>
<evidence type="ECO:0000313" key="2">
    <source>
        <dbReference type="Proteomes" id="UP000830395"/>
    </source>
</evidence>
<keyword evidence="2" id="KW-1185">Reference proteome</keyword>
<proteinExistence type="predicted"/>
<organism evidence="1 2">
    <name type="scientific">Pangasius djambal</name>
    <dbReference type="NCBI Taxonomy" id="1691987"/>
    <lineage>
        <taxon>Eukaryota</taxon>
        <taxon>Metazoa</taxon>
        <taxon>Chordata</taxon>
        <taxon>Craniata</taxon>
        <taxon>Vertebrata</taxon>
        <taxon>Euteleostomi</taxon>
        <taxon>Actinopterygii</taxon>
        <taxon>Neopterygii</taxon>
        <taxon>Teleostei</taxon>
        <taxon>Ostariophysi</taxon>
        <taxon>Siluriformes</taxon>
        <taxon>Pangasiidae</taxon>
        <taxon>Pangasius</taxon>
    </lineage>
</organism>
<dbReference type="EMBL" id="CM040994">
    <property type="protein sequence ID" value="MCJ8744115.1"/>
    <property type="molecule type" value="Genomic_DNA"/>
</dbReference>